<dbReference type="EMBL" id="FNPI01000005">
    <property type="protein sequence ID" value="SDY99636.1"/>
    <property type="molecule type" value="Genomic_DNA"/>
</dbReference>
<dbReference type="STRING" id="1503961.SAMN05421736_10525"/>
<gene>
    <name evidence="1" type="ORF">SAMN05421736_10525</name>
</gene>
<sequence length="50" mass="5652">MVNQKVTFFSKALPRPQPLEGQPVCFTILLYEMSPGRLEPPLVTLQPIPE</sequence>
<name>A0A1H3PEV6_9BACI</name>
<proteinExistence type="predicted"/>
<dbReference type="AlphaFoldDB" id="A0A1H3PEV6"/>
<evidence type="ECO:0000313" key="1">
    <source>
        <dbReference type="EMBL" id="SDY99636.1"/>
    </source>
</evidence>
<organism evidence="1 2">
    <name type="scientific">Evansella caseinilytica</name>
    <dbReference type="NCBI Taxonomy" id="1503961"/>
    <lineage>
        <taxon>Bacteria</taxon>
        <taxon>Bacillati</taxon>
        <taxon>Bacillota</taxon>
        <taxon>Bacilli</taxon>
        <taxon>Bacillales</taxon>
        <taxon>Bacillaceae</taxon>
        <taxon>Evansella</taxon>
    </lineage>
</organism>
<reference evidence="2" key="1">
    <citation type="submission" date="2016-10" db="EMBL/GenBank/DDBJ databases">
        <authorList>
            <person name="Varghese N."/>
            <person name="Submissions S."/>
        </authorList>
    </citation>
    <scope>NUCLEOTIDE SEQUENCE [LARGE SCALE GENOMIC DNA]</scope>
    <source>
        <strain evidence="2">SP</strain>
    </source>
</reference>
<keyword evidence="2" id="KW-1185">Reference proteome</keyword>
<dbReference type="Proteomes" id="UP000198935">
    <property type="component" value="Unassembled WGS sequence"/>
</dbReference>
<accession>A0A1H3PEV6</accession>
<protein>
    <submittedName>
        <fullName evidence="1">Uncharacterized protein</fullName>
    </submittedName>
</protein>
<evidence type="ECO:0000313" key="2">
    <source>
        <dbReference type="Proteomes" id="UP000198935"/>
    </source>
</evidence>